<sequence>MDCGRHRRRAPDRRVDVSTGGMDDVSLDRSAAVSFESRGMNPVAPSWRSPDDTDRARPRHRPGAGLPTPAQHRDRRPHRGYGRRRAPCRSNFPRRTTWSPGSPPAIRNFGTSDGTDPASSGRHRGGCWGRAQQWSLAGRLICGHSAGQCHHPYRWRECEPVHRLGPVPACPCIPVLPIGAVEVRVCDREVVRPGPHIQIRPVRRRVRRVGERPGFTPGPFGRGAVAVRVRCAARPDGYATIRNRSRVTECPRPRAGGAHLTC</sequence>
<feature type="region of interest" description="Disordered" evidence="1">
    <location>
        <begin position="1"/>
        <end position="125"/>
    </location>
</feature>
<name>Q0RXY7_RHOJR</name>
<dbReference type="AlphaFoldDB" id="Q0RXY7"/>
<geneLocation type="plasmid" evidence="2 3">
    <name>pRHL1</name>
</geneLocation>
<feature type="compositionally biased region" description="Basic residues" evidence="1">
    <location>
        <begin position="1"/>
        <end position="11"/>
    </location>
</feature>
<keyword evidence="2" id="KW-0614">Plasmid</keyword>
<feature type="compositionally biased region" description="Polar residues" evidence="1">
    <location>
        <begin position="109"/>
        <end position="118"/>
    </location>
</feature>
<evidence type="ECO:0000256" key="1">
    <source>
        <dbReference type="SAM" id="MobiDB-lite"/>
    </source>
</evidence>
<dbReference type="HOGENOM" id="CLU_1061199_0_0_11"/>
<reference evidence="3" key="1">
    <citation type="journal article" date="2006" name="Proc. Natl. Acad. Sci. U.S.A.">
        <title>The complete genome of Rhodococcus sp. RHA1 provides insights into a catabolic powerhouse.</title>
        <authorList>
            <person name="McLeod M.P."/>
            <person name="Warren R.L."/>
            <person name="Hsiao W.W.L."/>
            <person name="Araki N."/>
            <person name="Myhre M."/>
            <person name="Fernandes C."/>
            <person name="Miyazawa D."/>
            <person name="Wong W."/>
            <person name="Lillquist A.L."/>
            <person name="Wang D."/>
            <person name="Dosanjh M."/>
            <person name="Hara H."/>
            <person name="Petrescu A."/>
            <person name="Morin R.D."/>
            <person name="Yang G."/>
            <person name="Stott J.M."/>
            <person name="Schein J.E."/>
            <person name="Shin H."/>
            <person name="Smailus D."/>
            <person name="Siddiqui A.S."/>
            <person name="Marra M.A."/>
            <person name="Jones S.J.M."/>
            <person name="Holt R."/>
            <person name="Brinkman F.S.L."/>
            <person name="Miyauchi K."/>
            <person name="Fukuda M."/>
            <person name="Davies J.E."/>
            <person name="Mohn W.W."/>
            <person name="Eltis L.D."/>
        </authorList>
    </citation>
    <scope>NUCLEOTIDE SEQUENCE [LARGE SCALE GENOMIC DNA]</scope>
    <source>
        <strain evidence="3">RHA1</strain>
    </source>
</reference>
<gene>
    <name evidence="2" type="ordered locus">RHA1_ro08805</name>
</gene>
<organism evidence="2 3">
    <name type="scientific">Rhodococcus jostii (strain RHA1)</name>
    <dbReference type="NCBI Taxonomy" id="101510"/>
    <lineage>
        <taxon>Bacteria</taxon>
        <taxon>Bacillati</taxon>
        <taxon>Actinomycetota</taxon>
        <taxon>Actinomycetes</taxon>
        <taxon>Mycobacteriales</taxon>
        <taxon>Nocardiaceae</taxon>
        <taxon>Rhodococcus</taxon>
    </lineage>
</organism>
<dbReference type="EMBL" id="CP000432">
    <property type="protein sequence ID" value="ABG99849.1"/>
    <property type="molecule type" value="Genomic_DNA"/>
</dbReference>
<protein>
    <submittedName>
        <fullName evidence="2">Uncharacterized protein</fullName>
    </submittedName>
</protein>
<dbReference type="Proteomes" id="UP000008710">
    <property type="component" value="Plasmid pRHL1"/>
</dbReference>
<evidence type="ECO:0000313" key="3">
    <source>
        <dbReference type="Proteomes" id="UP000008710"/>
    </source>
</evidence>
<proteinExistence type="predicted"/>
<dbReference type="KEGG" id="rha:RHA1_ro08805"/>
<accession>Q0RXY7</accession>
<evidence type="ECO:0000313" key="2">
    <source>
        <dbReference type="EMBL" id="ABG99849.1"/>
    </source>
</evidence>
<feature type="compositionally biased region" description="Basic residues" evidence="1">
    <location>
        <begin position="73"/>
        <end position="87"/>
    </location>
</feature>